<dbReference type="PANTHER" id="PTHR37423:SF2">
    <property type="entry name" value="MEMBRANE-BOUND LYTIC MUREIN TRANSGLYCOSYLASE C"/>
    <property type="match status" value="1"/>
</dbReference>
<dbReference type="InterPro" id="IPR023346">
    <property type="entry name" value="Lysozyme-like_dom_sf"/>
</dbReference>
<gene>
    <name evidence="2" type="ORF">HMPREF9233_00057</name>
</gene>
<dbReference type="PANTHER" id="PTHR37423">
    <property type="entry name" value="SOLUBLE LYTIC MUREIN TRANSGLYCOSYLASE-RELATED"/>
    <property type="match status" value="1"/>
</dbReference>
<evidence type="ECO:0000313" key="2">
    <source>
        <dbReference type="EMBL" id="EKU95969.1"/>
    </source>
</evidence>
<dbReference type="SUPFAM" id="SSF53955">
    <property type="entry name" value="Lysozyme-like"/>
    <property type="match status" value="1"/>
</dbReference>
<dbReference type="Proteomes" id="UP000009888">
    <property type="component" value="Unassembled WGS sequence"/>
</dbReference>
<keyword evidence="3" id="KW-1185">Reference proteome</keyword>
<organism evidence="2 3">
    <name type="scientific">Actinobaculum massiliense ACS-171-V-Col2</name>
    <dbReference type="NCBI Taxonomy" id="883066"/>
    <lineage>
        <taxon>Bacteria</taxon>
        <taxon>Bacillati</taxon>
        <taxon>Actinomycetota</taxon>
        <taxon>Actinomycetes</taxon>
        <taxon>Actinomycetales</taxon>
        <taxon>Actinomycetaceae</taxon>
        <taxon>Actinobaculum</taxon>
    </lineage>
</organism>
<dbReference type="InterPro" id="IPR008258">
    <property type="entry name" value="Transglycosylase_SLT_dom_1"/>
</dbReference>
<feature type="domain" description="Transglycosylase SLT" evidence="1">
    <location>
        <begin position="38"/>
        <end position="141"/>
    </location>
</feature>
<sequence>MSNVRVLHPRCDVTPAELRERLSRMVLPSRVETQDMVRHIAAIMGVSPKLAMAHAYIESGFDAGMVSHTGAVGPMQIVLPSLRWAEKLVGRELDVCSTADNITAGVAIIRYLQRHTESTHEAIAAYHQGLRSVQRMGPYPSTQKYVLRVLRAAQRL</sequence>
<dbReference type="Pfam" id="PF01464">
    <property type="entry name" value="SLT"/>
    <property type="match status" value="1"/>
</dbReference>
<dbReference type="HOGENOM" id="CLU_1682893_0_0_11"/>
<dbReference type="PATRIC" id="fig|883066.3.peg.60"/>
<dbReference type="RefSeq" id="WP_007000275.1">
    <property type="nucleotide sequence ID" value="NZ_JH992955.1"/>
</dbReference>
<dbReference type="AlphaFoldDB" id="K9EFG2"/>
<evidence type="ECO:0000259" key="1">
    <source>
        <dbReference type="Pfam" id="PF01464"/>
    </source>
</evidence>
<dbReference type="Gene3D" id="1.10.530.10">
    <property type="match status" value="1"/>
</dbReference>
<dbReference type="CDD" id="cd00254">
    <property type="entry name" value="LT-like"/>
    <property type="match status" value="1"/>
</dbReference>
<name>K9EFG2_9ACTO</name>
<dbReference type="STRING" id="202789.GCA_001457435_00126"/>
<accession>K9EFG2</accession>
<comment type="caution">
    <text evidence="2">The sequence shown here is derived from an EMBL/GenBank/DDBJ whole genome shotgun (WGS) entry which is preliminary data.</text>
</comment>
<protein>
    <recommendedName>
        <fullName evidence="1">Transglycosylase SLT domain-containing protein</fullName>
    </recommendedName>
</protein>
<proteinExistence type="predicted"/>
<dbReference type="EMBL" id="AGWL01000001">
    <property type="protein sequence ID" value="EKU95969.1"/>
    <property type="molecule type" value="Genomic_DNA"/>
</dbReference>
<dbReference type="eggNOG" id="COG0741">
    <property type="taxonomic scope" value="Bacteria"/>
</dbReference>
<reference evidence="2 3" key="1">
    <citation type="submission" date="2012-09" db="EMBL/GenBank/DDBJ databases">
        <title>The Genome Sequence of Actinobaculum massiliae ACS-171-V-COL2.</title>
        <authorList>
            <consortium name="The Broad Institute Genome Sequencing Platform"/>
            <person name="Earl A."/>
            <person name="Ward D."/>
            <person name="Feldgarden M."/>
            <person name="Gevers D."/>
            <person name="Saerens B."/>
            <person name="Vaneechoutte M."/>
            <person name="Walker B."/>
            <person name="Young S.K."/>
            <person name="Zeng Q."/>
            <person name="Gargeya S."/>
            <person name="Fitzgerald M."/>
            <person name="Haas B."/>
            <person name="Abouelleil A."/>
            <person name="Alvarado L."/>
            <person name="Arachchi H.M."/>
            <person name="Berlin A."/>
            <person name="Chapman S.B."/>
            <person name="Goldberg J."/>
            <person name="Griggs A."/>
            <person name="Gujja S."/>
            <person name="Hansen M."/>
            <person name="Howarth C."/>
            <person name="Imamovic A."/>
            <person name="Larimer J."/>
            <person name="McCowen C."/>
            <person name="Montmayeur A."/>
            <person name="Murphy C."/>
            <person name="Neiman D."/>
            <person name="Pearson M."/>
            <person name="Priest M."/>
            <person name="Roberts A."/>
            <person name="Saif S."/>
            <person name="Shea T."/>
            <person name="Sisk P."/>
            <person name="Sykes S."/>
            <person name="Wortman J."/>
            <person name="Nusbaum C."/>
            <person name="Birren B."/>
        </authorList>
    </citation>
    <scope>NUCLEOTIDE SEQUENCE [LARGE SCALE GENOMIC DNA]</scope>
    <source>
        <strain evidence="3">ACS-171-V-Col2</strain>
    </source>
</reference>
<evidence type="ECO:0000313" key="3">
    <source>
        <dbReference type="Proteomes" id="UP000009888"/>
    </source>
</evidence>